<dbReference type="PANTHER" id="PTHR34982">
    <property type="entry name" value="YOP PROTEINS TRANSLOCATION PROTEIN L"/>
    <property type="match status" value="1"/>
</dbReference>
<dbReference type="GO" id="GO:0015031">
    <property type="term" value="P:protein transport"/>
    <property type="evidence" value="ECO:0007669"/>
    <property type="project" value="UniProtKB-KW"/>
</dbReference>
<comment type="function">
    <text evidence="1">Needed for flagellar regrowth and assembly.</text>
</comment>
<evidence type="ECO:0000259" key="8">
    <source>
        <dbReference type="Pfam" id="PF02108"/>
    </source>
</evidence>
<sequence length="244" mass="27141">MGLIKKDQIEETGTITIEKPTEVIINPEPKKVISASVSLDSPLPQVEDNIPKAKTEAQKIIEKARSQAEAVFREAKVTGQAEGKAEVSVRLKEALDTLNQAVKERKEIIKDSENEILRLALKVAEQIVKSEVSLHRDVCLNIVTEAIARVSDREQIIVRVNREDSEYLKRYKDRLAGMLDGVKSFSILEDSNIETGGCVIETNLGFVDAKISTKIKSIEEVLLKAAKEEPRPESAQEINNPNED</sequence>
<dbReference type="SUPFAM" id="SSF160527">
    <property type="entry name" value="V-type ATPase subunit E-like"/>
    <property type="match status" value="1"/>
</dbReference>
<evidence type="ECO:0000256" key="6">
    <source>
        <dbReference type="ARBA" id="ARBA00023225"/>
    </source>
</evidence>
<accession>A0A1F4TKT9</accession>
<keyword evidence="6" id="KW-1006">Bacterial flagellum protein export</keyword>
<keyword evidence="3" id="KW-0813">Transport</keyword>
<dbReference type="GO" id="GO:0005829">
    <property type="term" value="C:cytosol"/>
    <property type="evidence" value="ECO:0007669"/>
    <property type="project" value="TreeGrafter"/>
</dbReference>
<evidence type="ECO:0000256" key="3">
    <source>
        <dbReference type="ARBA" id="ARBA00022448"/>
    </source>
</evidence>
<evidence type="ECO:0000256" key="4">
    <source>
        <dbReference type="ARBA" id="ARBA00022795"/>
    </source>
</evidence>
<dbReference type="InterPro" id="IPR051472">
    <property type="entry name" value="T3SS_Stator/FliH"/>
</dbReference>
<evidence type="ECO:0000256" key="1">
    <source>
        <dbReference type="ARBA" id="ARBA00003041"/>
    </source>
</evidence>
<organism evidence="9 10">
    <name type="scientific">candidate division WOR-1 bacterium RIFOXYC2_FULL_41_25</name>
    <dbReference type="NCBI Taxonomy" id="1802586"/>
    <lineage>
        <taxon>Bacteria</taxon>
        <taxon>Bacillati</taxon>
        <taxon>Saganbacteria</taxon>
    </lineage>
</organism>
<keyword evidence="5" id="KW-0653">Protein transport</keyword>
<name>A0A1F4TKT9_UNCSA</name>
<dbReference type="EMBL" id="MEUI01000038">
    <property type="protein sequence ID" value="OGC33227.1"/>
    <property type="molecule type" value="Genomic_DNA"/>
</dbReference>
<dbReference type="PANTHER" id="PTHR34982:SF1">
    <property type="entry name" value="FLAGELLAR ASSEMBLY PROTEIN FLIH"/>
    <property type="match status" value="1"/>
</dbReference>
<evidence type="ECO:0000256" key="2">
    <source>
        <dbReference type="ARBA" id="ARBA00006602"/>
    </source>
</evidence>
<evidence type="ECO:0000313" key="9">
    <source>
        <dbReference type="EMBL" id="OGC33227.1"/>
    </source>
</evidence>
<proteinExistence type="inferred from homology"/>
<keyword evidence="7" id="KW-0175">Coiled coil</keyword>
<dbReference type="Pfam" id="PF02108">
    <property type="entry name" value="FliH"/>
    <property type="match status" value="1"/>
</dbReference>
<evidence type="ECO:0000256" key="7">
    <source>
        <dbReference type="SAM" id="Coils"/>
    </source>
</evidence>
<reference evidence="9 10" key="1">
    <citation type="journal article" date="2016" name="Nat. Commun.">
        <title>Thousands of microbial genomes shed light on interconnected biogeochemical processes in an aquifer system.</title>
        <authorList>
            <person name="Anantharaman K."/>
            <person name="Brown C.T."/>
            <person name="Hug L.A."/>
            <person name="Sharon I."/>
            <person name="Castelle C.J."/>
            <person name="Probst A.J."/>
            <person name="Thomas B.C."/>
            <person name="Singh A."/>
            <person name="Wilkins M.J."/>
            <person name="Karaoz U."/>
            <person name="Brodie E.L."/>
            <person name="Williams K.H."/>
            <person name="Hubbard S.S."/>
            <person name="Banfield J.F."/>
        </authorList>
    </citation>
    <scope>NUCLEOTIDE SEQUENCE [LARGE SCALE GENOMIC DNA]</scope>
</reference>
<dbReference type="AlphaFoldDB" id="A0A1F4TKT9"/>
<feature type="coiled-coil region" evidence="7">
    <location>
        <begin position="84"/>
        <end position="115"/>
    </location>
</feature>
<feature type="domain" description="Flagellar assembly protein FliH/Type III secretion system HrpE" evidence="8">
    <location>
        <begin position="91"/>
        <end position="217"/>
    </location>
</feature>
<dbReference type="InterPro" id="IPR018035">
    <property type="entry name" value="Flagellar_FliH/T3SS_HrpE"/>
</dbReference>
<evidence type="ECO:0000313" key="10">
    <source>
        <dbReference type="Proteomes" id="UP000177309"/>
    </source>
</evidence>
<evidence type="ECO:0000256" key="5">
    <source>
        <dbReference type="ARBA" id="ARBA00022927"/>
    </source>
</evidence>
<comment type="similarity">
    <text evidence="2">Belongs to the FliH family.</text>
</comment>
<protein>
    <recommendedName>
        <fullName evidence="8">Flagellar assembly protein FliH/Type III secretion system HrpE domain-containing protein</fullName>
    </recommendedName>
</protein>
<gene>
    <name evidence="9" type="ORF">A2462_07360</name>
</gene>
<keyword evidence="4" id="KW-1005">Bacterial flagellum biogenesis</keyword>
<comment type="caution">
    <text evidence="9">The sequence shown here is derived from an EMBL/GenBank/DDBJ whole genome shotgun (WGS) entry which is preliminary data.</text>
</comment>
<dbReference type="GO" id="GO:0044781">
    <property type="term" value="P:bacterial-type flagellum organization"/>
    <property type="evidence" value="ECO:0007669"/>
    <property type="project" value="UniProtKB-KW"/>
</dbReference>
<dbReference type="Proteomes" id="UP000177309">
    <property type="component" value="Unassembled WGS sequence"/>
</dbReference>